<proteinExistence type="predicted"/>
<sequence length="572" mass="67528">MYVYELSEYQVYQLKSIDPALGGNWKTILISILPQLDIPSRKSVYEKILSKRNISPNFTYIIPDDLRSLLSKTAIRHRELKAIAIQMLKFIESKPDSYDAIELADKVEAMIDYLNRIDIGDHILDQKSRESIKKAFLYDLAFWIDNVNLIVQPGIRHLNTDIVKTYFKEVFIKQKIQGRDFRAWDSTDIDFQEQDNLPDIIKREAKRKKFFVIESERYWFLIGIADKSRQNPYSIKRFLHEDGGSNDLFVYLTHVVIRKELIDEESYIRHVKYCTSRLYTLDAGVSDTIIKFIAEAQHLCKTQIIPLLKKELKKDGEETEYHISKRMNDYEHQITISILNKLPNIINNAVTDSDDRYYLFYYLTKIFNKLIDNLQNFQLRPIATYSSNVEVMIARLISFKYFLDTIYDSLEDKKFEIKNFTNASKEIIAIVKEAFDSTEQNLIQLNQLEEKLKFYLETKENGSIWQKIKVGFPPNYTLEDVEHSKNEAKNEFFLSIINLAKKHNDNIVYVEFDCNEVLNEYYRHYAIANEKMAIARLPKVLRLPEDKKTFNIQKTNEAIHHNVFIFDKKHVS</sequence>
<dbReference type="RefSeq" id="WP_160021550.1">
    <property type="nucleotide sequence ID" value="NZ_VZIZ01000013.1"/>
</dbReference>
<evidence type="ECO:0000313" key="1">
    <source>
        <dbReference type="EMBL" id="KAF0569008.1"/>
    </source>
</evidence>
<name>A0A6N7BX99_9GAMM</name>
<evidence type="ECO:0000313" key="2">
    <source>
        <dbReference type="Proteomes" id="UP000471465"/>
    </source>
</evidence>
<comment type="caution">
    <text evidence="1">The sequence shown here is derived from an EMBL/GenBank/DDBJ whole genome shotgun (WGS) entry which is preliminary data.</text>
</comment>
<accession>A0A6N7BX99</accession>
<dbReference type="Proteomes" id="UP000471465">
    <property type="component" value="Unassembled WGS sequence"/>
</dbReference>
<organism evidence="1 2">
    <name type="scientific">Psychrobacter nivimaris</name>
    <dbReference type="NCBI Taxonomy" id="281738"/>
    <lineage>
        <taxon>Bacteria</taxon>
        <taxon>Pseudomonadati</taxon>
        <taxon>Pseudomonadota</taxon>
        <taxon>Gammaproteobacteria</taxon>
        <taxon>Moraxellales</taxon>
        <taxon>Moraxellaceae</taxon>
        <taxon>Psychrobacter</taxon>
    </lineage>
</organism>
<keyword evidence="2" id="KW-1185">Reference proteome</keyword>
<protein>
    <submittedName>
        <fullName evidence="1">Uncharacterized protein</fullName>
    </submittedName>
</protein>
<dbReference type="AlphaFoldDB" id="A0A6N7BX99"/>
<dbReference type="EMBL" id="VZIZ01000013">
    <property type="protein sequence ID" value="KAF0569008.1"/>
    <property type="molecule type" value="Genomic_DNA"/>
</dbReference>
<reference evidence="1 2" key="1">
    <citation type="submission" date="2019-09" db="EMBL/GenBank/DDBJ databases">
        <title>Draft genome sequence of Psychrobacter nivimaris LAMA 639, in search for biotechnological relevant genes.</title>
        <authorList>
            <person name="Lima A.O.S."/>
            <person name="Staloch B.E.K."/>
            <person name="Freitas R.C."/>
            <person name="Niero H."/>
            <person name="Silva M.A.C."/>
        </authorList>
    </citation>
    <scope>NUCLEOTIDE SEQUENCE [LARGE SCALE GENOMIC DNA]</scope>
    <source>
        <strain evidence="1 2">LAMA 639</strain>
    </source>
</reference>
<gene>
    <name evidence="1" type="ORF">FQV37_199</name>
</gene>